<name>A0A645CI05_9ZZZZ</name>
<protein>
    <recommendedName>
        <fullName evidence="2">Calcineurin-like phosphoesterase domain-containing protein</fullName>
    </recommendedName>
</protein>
<dbReference type="Gene3D" id="3.60.21.10">
    <property type="match status" value="1"/>
</dbReference>
<accession>A0A645CI05</accession>
<evidence type="ECO:0008006" key="2">
    <source>
        <dbReference type="Google" id="ProtNLM"/>
    </source>
</evidence>
<gene>
    <name evidence="1" type="ORF">SDC9_123522</name>
</gene>
<dbReference type="EMBL" id="VSSQ01027333">
    <property type="protein sequence ID" value="MPM76524.1"/>
    <property type="molecule type" value="Genomic_DNA"/>
</dbReference>
<comment type="caution">
    <text evidence="1">The sequence shown here is derived from an EMBL/GenBank/DDBJ whole genome shotgun (WGS) entry which is preliminary data.</text>
</comment>
<dbReference type="AlphaFoldDB" id="A0A645CI05"/>
<dbReference type="InterPro" id="IPR029052">
    <property type="entry name" value="Metallo-depent_PP-like"/>
</dbReference>
<evidence type="ECO:0000313" key="1">
    <source>
        <dbReference type="EMBL" id="MPM76524.1"/>
    </source>
</evidence>
<reference evidence="1" key="1">
    <citation type="submission" date="2019-08" db="EMBL/GenBank/DDBJ databases">
        <authorList>
            <person name="Kucharzyk K."/>
            <person name="Murdoch R.W."/>
            <person name="Higgins S."/>
            <person name="Loffler F."/>
        </authorList>
    </citation>
    <scope>NUCLEOTIDE SEQUENCE</scope>
</reference>
<organism evidence="1">
    <name type="scientific">bioreactor metagenome</name>
    <dbReference type="NCBI Taxonomy" id="1076179"/>
    <lineage>
        <taxon>unclassified sequences</taxon>
        <taxon>metagenomes</taxon>
        <taxon>ecological metagenomes</taxon>
    </lineage>
</organism>
<proteinExistence type="predicted"/>
<sequence length="174" mass="19286">MGLEVVFTGHSHAQDIACHKSGKATIYDVETGSAVTYPSPYRIVSITDQEMEISSKFIENIPHVLNGISFTEHAKEVLRNGVASYVESAFPASVPDSLKQTAARCAGEALIANCRGDEKLAENDRKEIEEIADALRKYSARCATIFRIATTVMRNDVFPTDNEFTLRFRLRIAE</sequence>